<feature type="domain" description="ABC transmembrane type-1" evidence="10">
    <location>
        <begin position="14"/>
        <end position="202"/>
    </location>
</feature>
<evidence type="ECO:0000256" key="8">
    <source>
        <dbReference type="ARBA" id="ARBA00023136"/>
    </source>
</evidence>
<name>A0ABY7A3T3_9PSED</name>
<dbReference type="EMBL" id="CP113432">
    <property type="protein sequence ID" value="WAI51719.1"/>
    <property type="molecule type" value="Genomic_DNA"/>
</dbReference>
<keyword evidence="3 9" id="KW-0813">Transport</keyword>
<organism evidence="11 12">
    <name type="scientific">Pseudomonas triclosanedens</name>
    <dbReference type="NCBI Taxonomy" id="2961893"/>
    <lineage>
        <taxon>Bacteria</taxon>
        <taxon>Pseudomonadati</taxon>
        <taxon>Pseudomonadota</taxon>
        <taxon>Gammaproteobacteria</taxon>
        <taxon>Pseudomonadales</taxon>
        <taxon>Pseudomonadaceae</taxon>
        <taxon>Pseudomonas</taxon>
    </lineage>
</organism>
<proteinExistence type="inferred from homology"/>
<feature type="transmembrane region" description="Helical" evidence="9">
    <location>
        <begin position="49"/>
        <end position="71"/>
    </location>
</feature>
<evidence type="ECO:0000256" key="1">
    <source>
        <dbReference type="ARBA" id="ARBA00004429"/>
    </source>
</evidence>
<dbReference type="PROSITE" id="PS50928">
    <property type="entry name" value="ABC_TM1"/>
    <property type="match status" value="1"/>
</dbReference>
<evidence type="ECO:0000256" key="7">
    <source>
        <dbReference type="ARBA" id="ARBA00022989"/>
    </source>
</evidence>
<feature type="transmembrane region" description="Helical" evidence="9">
    <location>
        <begin position="83"/>
        <end position="102"/>
    </location>
</feature>
<dbReference type="InterPro" id="IPR000515">
    <property type="entry name" value="MetI-like"/>
</dbReference>
<keyword evidence="6" id="KW-0029">Amino-acid transport</keyword>
<dbReference type="RefSeq" id="WP_254472163.1">
    <property type="nucleotide sequence ID" value="NZ_CP113432.1"/>
</dbReference>
<comment type="subcellular location">
    <subcellularLocation>
        <location evidence="1">Cell inner membrane</location>
        <topology evidence="1">Multi-pass membrane protein</topology>
    </subcellularLocation>
    <subcellularLocation>
        <location evidence="9">Cell membrane</location>
        <topology evidence="9">Multi-pass membrane protein</topology>
    </subcellularLocation>
</comment>
<protein>
    <submittedName>
        <fullName evidence="11">Amino acid ABC transporter permease</fullName>
    </submittedName>
</protein>
<dbReference type="InterPro" id="IPR010065">
    <property type="entry name" value="AA_ABC_transptr_permease_3TM"/>
</dbReference>
<keyword evidence="5 9" id="KW-0812">Transmembrane</keyword>
<keyword evidence="8 9" id="KW-0472">Membrane</keyword>
<dbReference type="Gene3D" id="1.10.3720.10">
    <property type="entry name" value="MetI-like"/>
    <property type="match status" value="1"/>
</dbReference>
<feature type="transmembrane region" description="Helical" evidence="9">
    <location>
        <begin position="16"/>
        <end position="37"/>
    </location>
</feature>
<evidence type="ECO:0000256" key="5">
    <source>
        <dbReference type="ARBA" id="ARBA00022692"/>
    </source>
</evidence>
<evidence type="ECO:0000259" key="10">
    <source>
        <dbReference type="PROSITE" id="PS50928"/>
    </source>
</evidence>
<dbReference type="Proteomes" id="UP001163624">
    <property type="component" value="Chromosome"/>
</dbReference>
<evidence type="ECO:0000256" key="2">
    <source>
        <dbReference type="ARBA" id="ARBA00010072"/>
    </source>
</evidence>
<dbReference type="InterPro" id="IPR035906">
    <property type="entry name" value="MetI-like_sf"/>
</dbReference>
<evidence type="ECO:0000313" key="11">
    <source>
        <dbReference type="EMBL" id="WAI51719.1"/>
    </source>
</evidence>
<evidence type="ECO:0000313" key="12">
    <source>
        <dbReference type="Proteomes" id="UP001163624"/>
    </source>
</evidence>
<dbReference type="PANTHER" id="PTHR30614">
    <property type="entry name" value="MEMBRANE COMPONENT OF AMINO ACID ABC TRANSPORTER"/>
    <property type="match status" value="1"/>
</dbReference>
<dbReference type="Pfam" id="PF00528">
    <property type="entry name" value="BPD_transp_1"/>
    <property type="match status" value="1"/>
</dbReference>
<dbReference type="CDD" id="cd06261">
    <property type="entry name" value="TM_PBP2"/>
    <property type="match status" value="1"/>
</dbReference>
<dbReference type="SUPFAM" id="SSF161098">
    <property type="entry name" value="MetI-like"/>
    <property type="match status" value="1"/>
</dbReference>
<sequence length="215" mass="23730">MNYTDIFIAILKGLPWTIALTAGSFVLGAILAVPICTLRVSRNRILKNLAAALILTFRSIPPIVWLFFIFFAFSEHVFQLDPFVAAVIGLGLITAANLAEVYRGALTAVPKGQFEASAVLGLNFRQKYWDVIIPQVFRISLPSAATYCIGLLKDTAVASAIGVPELAQVSYYISQQTFKGLSIYAMAAVLYFLMSFLMAWASRRLDIKLRAKVER</sequence>
<accession>A0ABY7A3T3</accession>
<dbReference type="InterPro" id="IPR043429">
    <property type="entry name" value="ArtM/GltK/GlnP/TcyL/YhdX-like"/>
</dbReference>
<keyword evidence="12" id="KW-1185">Reference proteome</keyword>
<evidence type="ECO:0000256" key="9">
    <source>
        <dbReference type="RuleBase" id="RU363032"/>
    </source>
</evidence>
<evidence type="ECO:0000256" key="6">
    <source>
        <dbReference type="ARBA" id="ARBA00022970"/>
    </source>
</evidence>
<reference evidence="11" key="1">
    <citation type="submission" date="2022-11" db="EMBL/GenBank/DDBJ databases">
        <title>Pseudomonas triclosanedens sp. nov., a triclosan degrader isolated from activated sludge.</title>
        <authorList>
            <person name="Yin Y."/>
            <person name="Lu Z."/>
        </authorList>
    </citation>
    <scope>NUCLEOTIDE SEQUENCE</scope>
    <source>
        <strain evidence="11">ZM23</strain>
    </source>
</reference>
<keyword evidence="7 9" id="KW-1133">Transmembrane helix</keyword>
<keyword evidence="4" id="KW-1003">Cell membrane</keyword>
<dbReference type="PANTHER" id="PTHR30614:SF0">
    <property type="entry name" value="L-CYSTINE TRANSPORT SYSTEM PERMEASE PROTEIN TCYL"/>
    <property type="match status" value="1"/>
</dbReference>
<evidence type="ECO:0000256" key="4">
    <source>
        <dbReference type="ARBA" id="ARBA00022475"/>
    </source>
</evidence>
<gene>
    <name evidence="11" type="ORF">OU419_10865</name>
</gene>
<feature type="transmembrane region" description="Helical" evidence="9">
    <location>
        <begin position="181"/>
        <end position="201"/>
    </location>
</feature>
<dbReference type="NCBIfam" id="TIGR01726">
    <property type="entry name" value="HEQRo_perm_3TM"/>
    <property type="match status" value="1"/>
</dbReference>
<evidence type="ECO:0000256" key="3">
    <source>
        <dbReference type="ARBA" id="ARBA00022448"/>
    </source>
</evidence>
<comment type="similarity">
    <text evidence="2">Belongs to the binding-protein-dependent transport system permease family. HisMQ subfamily.</text>
</comment>